<name>A0ABQ0LX15_MYCCL</name>
<proteinExistence type="inferred from homology"/>
<dbReference type="PANTHER" id="PTHR22624:SF49">
    <property type="entry name" value="CYSTEINE PROTEASE"/>
    <property type="match status" value="1"/>
</dbReference>
<keyword evidence="7" id="KW-0788">Thiol protease</keyword>
<accession>A0ABQ0LX15</accession>
<comment type="subcellular location">
    <subcellularLocation>
        <location evidence="11">Nucleus</location>
    </subcellularLocation>
    <subcellularLocation>
        <location evidence="11">Cytoplasm</location>
    </subcellularLocation>
    <subcellularLocation>
        <location evidence="1">Preautophagosomal structure</location>
    </subcellularLocation>
</comment>
<evidence type="ECO:0000256" key="12">
    <source>
        <dbReference type="SAM" id="MobiDB-lite"/>
    </source>
</evidence>
<dbReference type="EC" id="3.4.22.-" evidence="11"/>
<feature type="compositionally biased region" description="Polar residues" evidence="12">
    <location>
        <begin position="460"/>
        <end position="472"/>
    </location>
</feature>
<evidence type="ECO:0000256" key="11">
    <source>
        <dbReference type="RuleBase" id="RU363115"/>
    </source>
</evidence>
<evidence type="ECO:0000256" key="8">
    <source>
        <dbReference type="ARBA" id="ARBA00022927"/>
    </source>
</evidence>
<keyword evidence="4 11" id="KW-0963">Cytoplasm</keyword>
<comment type="function">
    <text evidence="11">Required for selective autophagic degradation of the nucleus (nucleophagy) as well as for mitophagy which contributes to regulate mitochondrial quantity and quality by eliminating the mitochondria to a basal level to fulfill cellular energy requirements and preventing excess ROS production.</text>
</comment>
<evidence type="ECO:0000259" key="13">
    <source>
        <dbReference type="Pfam" id="PF03416"/>
    </source>
</evidence>
<dbReference type="SUPFAM" id="SSF54001">
    <property type="entry name" value="Cysteine proteinases"/>
    <property type="match status" value="1"/>
</dbReference>
<evidence type="ECO:0000256" key="5">
    <source>
        <dbReference type="ARBA" id="ARBA00022670"/>
    </source>
</evidence>
<evidence type="ECO:0000256" key="4">
    <source>
        <dbReference type="ARBA" id="ARBA00022490"/>
    </source>
</evidence>
<evidence type="ECO:0000256" key="10">
    <source>
        <dbReference type="ARBA" id="ARBA00029362"/>
    </source>
</evidence>
<keyword evidence="5 11" id="KW-0645">Protease</keyword>
<evidence type="ECO:0000256" key="9">
    <source>
        <dbReference type="ARBA" id="ARBA00023006"/>
    </source>
</evidence>
<reference evidence="14" key="1">
    <citation type="submission" date="2014-09" db="EMBL/GenBank/DDBJ databases">
        <title>Genome sequence of the luminous mushroom Mycena chlorophos for searching fungal bioluminescence genes.</title>
        <authorList>
            <person name="Tanaka Y."/>
            <person name="Kasuga D."/>
            <person name="Oba Y."/>
            <person name="Hase S."/>
            <person name="Sato K."/>
            <person name="Oba Y."/>
            <person name="Sakakibara Y."/>
        </authorList>
    </citation>
    <scope>NUCLEOTIDE SEQUENCE</scope>
</reference>
<dbReference type="InterPro" id="IPR038765">
    <property type="entry name" value="Papain-like_cys_pep_sf"/>
</dbReference>
<keyword evidence="9" id="KW-0072">Autophagy</keyword>
<dbReference type="InterPro" id="IPR005078">
    <property type="entry name" value="Peptidase_C54"/>
</dbReference>
<gene>
    <name evidence="14" type="ORF">MCHLO_11905</name>
</gene>
<evidence type="ECO:0000256" key="1">
    <source>
        <dbReference type="ARBA" id="ARBA00004329"/>
    </source>
</evidence>
<evidence type="ECO:0000256" key="3">
    <source>
        <dbReference type="ARBA" id="ARBA00022448"/>
    </source>
</evidence>
<feature type="region of interest" description="Disordered" evidence="12">
    <location>
        <begin position="459"/>
        <end position="484"/>
    </location>
</feature>
<keyword evidence="8" id="KW-0653">Protein transport</keyword>
<evidence type="ECO:0000256" key="7">
    <source>
        <dbReference type="ARBA" id="ARBA00022807"/>
    </source>
</evidence>
<keyword evidence="6 11" id="KW-0378">Hydrolase</keyword>
<comment type="catalytic activity">
    <reaction evidence="10">
        <text>[protein]-C-terminal L-amino acid-glycyl-phosphatidylethanolamide + H2O = [protein]-C-terminal L-amino acid-glycine + a 1,2-diacyl-sn-glycero-3-phosphoethanolamine</text>
        <dbReference type="Rhea" id="RHEA:67548"/>
        <dbReference type="Rhea" id="RHEA-COMP:17323"/>
        <dbReference type="Rhea" id="RHEA-COMP:17324"/>
        <dbReference type="ChEBI" id="CHEBI:15377"/>
        <dbReference type="ChEBI" id="CHEBI:64612"/>
        <dbReference type="ChEBI" id="CHEBI:172940"/>
        <dbReference type="ChEBI" id="CHEBI:172941"/>
    </reaction>
    <physiologicalReaction direction="left-to-right" evidence="10">
        <dbReference type="Rhea" id="RHEA:67549"/>
    </physiologicalReaction>
</comment>
<keyword evidence="3" id="KW-0813">Transport</keyword>
<dbReference type="Proteomes" id="UP000815677">
    <property type="component" value="Unassembled WGS sequence"/>
</dbReference>
<keyword evidence="15" id="KW-1185">Reference proteome</keyword>
<feature type="domain" description="Peptidase C54 catalytic" evidence="13">
    <location>
        <begin position="64"/>
        <end position="389"/>
    </location>
</feature>
<dbReference type="EMBL" id="DF848888">
    <property type="protein sequence ID" value="GAT55102.1"/>
    <property type="molecule type" value="Genomic_DNA"/>
</dbReference>
<evidence type="ECO:0000256" key="2">
    <source>
        <dbReference type="ARBA" id="ARBA00010958"/>
    </source>
</evidence>
<dbReference type="Pfam" id="PF03416">
    <property type="entry name" value="Peptidase_C54"/>
    <property type="match status" value="1"/>
</dbReference>
<keyword evidence="11" id="KW-0539">Nucleus</keyword>
<evidence type="ECO:0000313" key="15">
    <source>
        <dbReference type="Proteomes" id="UP000815677"/>
    </source>
</evidence>
<dbReference type="PANTHER" id="PTHR22624">
    <property type="entry name" value="CYSTEINE PROTEASE ATG4"/>
    <property type="match status" value="1"/>
</dbReference>
<dbReference type="InterPro" id="IPR046792">
    <property type="entry name" value="Peptidase_C54_cat"/>
</dbReference>
<evidence type="ECO:0000256" key="6">
    <source>
        <dbReference type="ARBA" id="ARBA00022801"/>
    </source>
</evidence>
<evidence type="ECO:0000313" key="14">
    <source>
        <dbReference type="EMBL" id="GAT55102.1"/>
    </source>
</evidence>
<sequence length="509" mass="55694">MSASKKNSASSSFYDKAVRYVFDTDAVGDRSSEDIYLLGLKHAGFRESESSSDNTQGAQTQWPPEFLSHFRTIIWCTYRVNLTSKIQDGTRQFSGDAGWGCMIRTAQSLLANTLLVAHVGREWRRAPSTQARSSFFFSSASDTHRRDTSSTSASSEGTAERMKQMTYVRLISWFMDSPDAPFGIHRLCLAGRDLGTPVGTWFGPAVAANAIKTLVQAFPTCGLGVSLAVDGGLYESTVFEASHSVYAQSSASWGDRPVLLLLGLRLGLDNVNPIYYSTIKELFTFPQSVGISGGRPSSSYYFLGVQGDGLIYLDPHHPRPALVLRPPLNIARNGDLAPTELEIHAASYSPSEFDSYHCEKVRKMPISGLDPSMLLGFLVRSEEDWKDFRCRVLALPRTIFSIANEPPSWPSVDLDDDDDLLAVESLSSSSSEDLSSRDLAPRAVSSALGLETNMELNAAYEQTPSHANSQDLAQAGGKGRGRLSFSVEGLRSKLRTFGRSRSSERGLDS</sequence>
<protein>
    <recommendedName>
        <fullName evidence="11">Cysteine protease</fullName>
        <ecNumber evidence="11">3.4.22.-</ecNumber>
    </recommendedName>
</protein>
<comment type="similarity">
    <text evidence="2 11">Belongs to the peptidase C54 family.</text>
</comment>
<organism evidence="14 15">
    <name type="scientific">Mycena chlorophos</name>
    <name type="common">Agaric fungus</name>
    <name type="synonym">Agaricus chlorophos</name>
    <dbReference type="NCBI Taxonomy" id="658473"/>
    <lineage>
        <taxon>Eukaryota</taxon>
        <taxon>Fungi</taxon>
        <taxon>Dikarya</taxon>
        <taxon>Basidiomycota</taxon>
        <taxon>Agaricomycotina</taxon>
        <taxon>Agaricomycetes</taxon>
        <taxon>Agaricomycetidae</taxon>
        <taxon>Agaricales</taxon>
        <taxon>Marasmiineae</taxon>
        <taxon>Mycenaceae</taxon>
        <taxon>Mycena</taxon>
    </lineage>
</organism>